<dbReference type="KEGG" id="gox:GOX0275"/>
<dbReference type="Pfam" id="PF02698">
    <property type="entry name" value="DUF218"/>
    <property type="match status" value="1"/>
</dbReference>
<name>Q5FU88_GLUOX</name>
<sequence>MEHPARPAPLPSRRTRRPASDCRLPGLAHRTDRRARLAPAAAMKRLLLTCLALGGLWLAGFAWFIQDASKASVTAPVCDGIVALTGGEQRVDTGITLLRGGYGHLLLISGVGPHVTLQHILHLQQESLSSPLAERITLGRRATSTIGNAHETAQWARDNHLHRLLVVTAGYHIRRAVLEIHRVAPDLALVPYPVVPLALQAPLSRRTLFLMFREYNKFLGAEICVLTGLPDGREGLDGA</sequence>
<evidence type="ECO:0000256" key="1">
    <source>
        <dbReference type="SAM" id="MobiDB-lite"/>
    </source>
</evidence>
<dbReference type="eggNOG" id="COG1434">
    <property type="taxonomic scope" value="Bacteria"/>
</dbReference>
<feature type="compositionally biased region" description="Pro residues" evidence="1">
    <location>
        <begin position="1"/>
        <end position="10"/>
    </location>
</feature>
<feature type="region of interest" description="Disordered" evidence="1">
    <location>
        <begin position="1"/>
        <end position="25"/>
    </location>
</feature>
<evidence type="ECO:0000313" key="5">
    <source>
        <dbReference type="Proteomes" id="UP000006375"/>
    </source>
</evidence>
<dbReference type="InterPro" id="IPR003848">
    <property type="entry name" value="DUF218"/>
</dbReference>
<dbReference type="CDD" id="cd06259">
    <property type="entry name" value="YdcF-like"/>
    <property type="match status" value="1"/>
</dbReference>
<evidence type="ECO:0000313" key="4">
    <source>
        <dbReference type="EMBL" id="AAW60058.1"/>
    </source>
</evidence>
<dbReference type="HOGENOM" id="CLU_080658_1_0_5"/>
<proteinExistence type="predicted"/>
<dbReference type="STRING" id="290633.GOX0275"/>
<evidence type="ECO:0000256" key="2">
    <source>
        <dbReference type="SAM" id="Phobius"/>
    </source>
</evidence>
<evidence type="ECO:0000259" key="3">
    <source>
        <dbReference type="Pfam" id="PF02698"/>
    </source>
</evidence>
<dbReference type="Proteomes" id="UP000006375">
    <property type="component" value="Chromosome"/>
</dbReference>
<feature type="domain" description="DUF218" evidence="3">
    <location>
        <begin position="79"/>
        <end position="215"/>
    </location>
</feature>
<protein>
    <recommendedName>
        <fullName evidence="3">DUF218 domain-containing protein</fullName>
    </recommendedName>
</protein>
<dbReference type="AlphaFoldDB" id="Q5FU88"/>
<reference evidence="4 5" key="1">
    <citation type="journal article" date="2005" name="Nat. Biotechnol.">
        <title>Complete genome sequence of the acetic acid bacterium Gluconobacter oxydans.</title>
        <authorList>
            <person name="Prust C."/>
            <person name="Hoffmeister M."/>
            <person name="Liesegang H."/>
            <person name="Wiezer A."/>
            <person name="Fricke W.F."/>
            <person name="Ehrenreich A."/>
            <person name="Gottschalk G."/>
            <person name="Deppenmeier U."/>
        </authorList>
    </citation>
    <scope>NUCLEOTIDE SEQUENCE [LARGE SCALE GENOMIC DNA]</scope>
    <source>
        <strain evidence="4 5">621H</strain>
    </source>
</reference>
<keyword evidence="2" id="KW-0472">Membrane</keyword>
<dbReference type="Gene3D" id="3.40.50.620">
    <property type="entry name" value="HUPs"/>
    <property type="match status" value="1"/>
</dbReference>
<keyword evidence="2" id="KW-0812">Transmembrane</keyword>
<gene>
    <name evidence="4" type="ordered locus">GOX0275</name>
</gene>
<keyword evidence="2" id="KW-1133">Transmembrane helix</keyword>
<dbReference type="InterPro" id="IPR014729">
    <property type="entry name" value="Rossmann-like_a/b/a_fold"/>
</dbReference>
<organism evidence="4 5">
    <name type="scientific">Gluconobacter oxydans (strain 621H)</name>
    <name type="common">Gluconobacter suboxydans</name>
    <dbReference type="NCBI Taxonomy" id="290633"/>
    <lineage>
        <taxon>Bacteria</taxon>
        <taxon>Pseudomonadati</taxon>
        <taxon>Pseudomonadota</taxon>
        <taxon>Alphaproteobacteria</taxon>
        <taxon>Acetobacterales</taxon>
        <taxon>Acetobacteraceae</taxon>
        <taxon>Gluconobacter</taxon>
    </lineage>
</organism>
<feature type="transmembrane region" description="Helical" evidence="2">
    <location>
        <begin position="46"/>
        <end position="65"/>
    </location>
</feature>
<keyword evidence="5" id="KW-1185">Reference proteome</keyword>
<accession>Q5FU88</accession>
<dbReference type="EMBL" id="CP000009">
    <property type="protein sequence ID" value="AAW60058.1"/>
    <property type="molecule type" value="Genomic_DNA"/>
</dbReference>